<evidence type="ECO:0008006" key="3">
    <source>
        <dbReference type="Google" id="ProtNLM"/>
    </source>
</evidence>
<protein>
    <recommendedName>
        <fullName evidence="3">Lipocalin-like domain-containing protein</fullName>
    </recommendedName>
</protein>
<evidence type="ECO:0000313" key="1">
    <source>
        <dbReference type="EMBL" id="MCU7612873.1"/>
    </source>
</evidence>
<dbReference type="RefSeq" id="WP_262988730.1">
    <property type="nucleotide sequence ID" value="NZ_JAOTEN010000001.1"/>
</dbReference>
<evidence type="ECO:0000313" key="2">
    <source>
        <dbReference type="Proteomes" id="UP001208114"/>
    </source>
</evidence>
<reference evidence="2" key="1">
    <citation type="submission" date="2023-07" db="EMBL/GenBank/DDBJ databases">
        <title>Chryseobacterium sp. GMJ5 Genome sequencing and assembly.</title>
        <authorList>
            <person name="Jung Y."/>
        </authorList>
    </citation>
    <scope>NUCLEOTIDE SEQUENCE [LARGE SCALE GENOMIC DNA]</scope>
    <source>
        <strain evidence="2">GMJ5</strain>
    </source>
</reference>
<comment type="caution">
    <text evidence="1">The sequence shown here is derived from an EMBL/GenBank/DDBJ whole genome shotgun (WGS) entry which is preliminary data.</text>
</comment>
<keyword evidence="2" id="KW-1185">Reference proteome</keyword>
<accession>A0ABT2VS90</accession>
<organism evidence="1 2">
    <name type="scientific">Chryseobacterium gilvum</name>
    <dbReference type="NCBI Taxonomy" id="2976534"/>
    <lineage>
        <taxon>Bacteria</taxon>
        <taxon>Pseudomonadati</taxon>
        <taxon>Bacteroidota</taxon>
        <taxon>Flavobacteriia</taxon>
        <taxon>Flavobacteriales</taxon>
        <taxon>Weeksellaceae</taxon>
        <taxon>Chryseobacterium group</taxon>
        <taxon>Chryseobacterium</taxon>
    </lineage>
</organism>
<dbReference type="Proteomes" id="UP001208114">
    <property type="component" value="Unassembled WGS sequence"/>
</dbReference>
<sequence>MNNELTPYIGTYRTSYQGNEITLFITKQENKLEKSTGETYYMDALIVKYIVKNSTGTILQDTQSMNLGDQSYFNIVSMGTLPSRGSVALYYDGTNCGIGWGDIYLKKLNATQISWEYRPDDSLIDSATCPQSTDKTVYLPVMKDLIFTKQ</sequence>
<name>A0ABT2VS90_9FLAO</name>
<gene>
    <name evidence="1" type="ORF">N0B16_00305</name>
</gene>
<dbReference type="EMBL" id="JAOTEN010000001">
    <property type="protein sequence ID" value="MCU7612873.1"/>
    <property type="molecule type" value="Genomic_DNA"/>
</dbReference>
<proteinExistence type="predicted"/>